<dbReference type="PATRIC" id="fig|1324957.4.peg.2378"/>
<protein>
    <recommendedName>
        <fullName evidence="4">DUF4177 domain-containing protein</fullName>
    </recommendedName>
</protein>
<dbReference type="eggNOG" id="arCOG03953">
    <property type="taxonomic scope" value="Archaea"/>
</dbReference>
<dbReference type="EMBL" id="ASGZ01000037">
    <property type="protein sequence ID" value="ESP87976.1"/>
    <property type="molecule type" value="Genomic_DNA"/>
</dbReference>
<sequence>MNTKKSAKTRPPTDASVGAGAPTTRVTTAVRSHYLYGRGGLSADVSDTDPTEWEYRCLRPPREETKKEVSDPTADLNELGAVGWELVDTLDYTGGGTKFLVFKRPSSASASVESPLEGDLVDE</sequence>
<reference evidence="2 3" key="1">
    <citation type="journal article" date="2013" name="Genome Announc.">
        <title>Draft Genome Sequence of 'Candidatus Halobonum tyrrellensis' Strain G22, Isolated from the Hypersaline Waters of Lake Tyrrell, Australia.</title>
        <authorList>
            <person name="Ugalde J.A."/>
            <person name="Narasingarao P."/>
            <person name="Kuo S."/>
            <person name="Podell S."/>
            <person name="Allen E.E."/>
        </authorList>
    </citation>
    <scope>NUCLEOTIDE SEQUENCE [LARGE SCALE GENOMIC DNA]</scope>
    <source>
        <strain evidence="2 3">G22</strain>
    </source>
</reference>
<evidence type="ECO:0008006" key="4">
    <source>
        <dbReference type="Google" id="ProtNLM"/>
    </source>
</evidence>
<evidence type="ECO:0000313" key="2">
    <source>
        <dbReference type="EMBL" id="ESP87976.1"/>
    </source>
</evidence>
<evidence type="ECO:0000256" key="1">
    <source>
        <dbReference type="SAM" id="MobiDB-lite"/>
    </source>
</evidence>
<feature type="region of interest" description="Disordered" evidence="1">
    <location>
        <begin position="104"/>
        <end position="123"/>
    </location>
</feature>
<feature type="region of interest" description="Disordered" evidence="1">
    <location>
        <begin position="1"/>
        <end position="24"/>
    </location>
</feature>
<keyword evidence="3" id="KW-1185">Reference proteome</keyword>
<accession>V4GSB4</accession>
<comment type="caution">
    <text evidence="2">The sequence shown here is derived from an EMBL/GenBank/DDBJ whole genome shotgun (WGS) entry which is preliminary data.</text>
</comment>
<proteinExistence type="predicted"/>
<name>V4GSB4_9EURY</name>
<dbReference type="Proteomes" id="UP000017840">
    <property type="component" value="Unassembled WGS sequence"/>
</dbReference>
<organism evidence="2 3">
    <name type="scientific">Candidatus Halobonum tyrrellensis G22</name>
    <dbReference type="NCBI Taxonomy" id="1324957"/>
    <lineage>
        <taxon>Archaea</taxon>
        <taxon>Methanobacteriati</taxon>
        <taxon>Methanobacteriota</taxon>
        <taxon>Stenosarchaea group</taxon>
        <taxon>Halobacteria</taxon>
        <taxon>Halobacteriales</taxon>
        <taxon>Haloferacaceae</taxon>
        <taxon>Candidatus Halobonum</taxon>
    </lineage>
</organism>
<gene>
    <name evidence="2" type="ORF">K933_11696</name>
</gene>
<dbReference type="AlphaFoldDB" id="V4GSB4"/>
<evidence type="ECO:0000313" key="3">
    <source>
        <dbReference type="Proteomes" id="UP000017840"/>
    </source>
</evidence>